<protein>
    <submittedName>
        <fullName evidence="1">Uncharacterized protein</fullName>
    </submittedName>
</protein>
<name>K1PC27_MAGGI</name>
<proteinExistence type="predicted"/>
<dbReference type="AlphaFoldDB" id="K1PC27"/>
<dbReference type="InParanoid" id="K1PC27"/>
<reference evidence="1" key="1">
    <citation type="journal article" date="2012" name="Nature">
        <title>The oyster genome reveals stress adaptation and complexity of shell formation.</title>
        <authorList>
            <person name="Zhang G."/>
            <person name="Fang X."/>
            <person name="Guo X."/>
            <person name="Li L."/>
            <person name="Luo R."/>
            <person name="Xu F."/>
            <person name="Yang P."/>
            <person name="Zhang L."/>
            <person name="Wang X."/>
            <person name="Qi H."/>
            <person name="Xiong Z."/>
            <person name="Que H."/>
            <person name="Xie Y."/>
            <person name="Holland P.W."/>
            <person name="Paps J."/>
            <person name="Zhu Y."/>
            <person name="Wu F."/>
            <person name="Chen Y."/>
            <person name="Wang J."/>
            <person name="Peng C."/>
            <person name="Meng J."/>
            <person name="Yang L."/>
            <person name="Liu J."/>
            <person name="Wen B."/>
            <person name="Zhang N."/>
            <person name="Huang Z."/>
            <person name="Zhu Q."/>
            <person name="Feng Y."/>
            <person name="Mount A."/>
            <person name="Hedgecock D."/>
            <person name="Xu Z."/>
            <person name="Liu Y."/>
            <person name="Domazet-Loso T."/>
            <person name="Du Y."/>
            <person name="Sun X."/>
            <person name="Zhang S."/>
            <person name="Liu B."/>
            <person name="Cheng P."/>
            <person name="Jiang X."/>
            <person name="Li J."/>
            <person name="Fan D."/>
            <person name="Wang W."/>
            <person name="Fu W."/>
            <person name="Wang T."/>
            <person name="Wang B."/>
            <person name="Zhang J."/>
            <person name="Peng Z."/>
            <person name="Li Y."/>
            <person name="Li N."/>
            <person name="Wang J."/>
            <person name="Chen M."/>
            <person name="He Y."/>
            <person name="Tan F."/>
            <person name="Song X."/>
            <person name="Zheng Q."/>
            <person name="Huang R."/>
            <person name="Yang H."/>
            <person name="Du X."/>
            <person name="Chen L."/>
            <person name="Yang M."/>
            <person name="Gaffney P.M."/>
            <person name="Wang S."/>
            <person name="Luo L."/>
            <person name="She Z."/>
            <person name="Ming Y."/>
            <person name="Huang W."/>
            <person name="Zhang S."/>
            <person name="Huang B."/>
            <person name="Zhang Y."/>
            <person name="Qu T."/>
            <person name="Ni P."/>
            <person name="Miao G."/>
            <person name="Wang J."/>
            <person name="Wang Q."/>
            <person name="Steinberg C.E."/>
            <person name="Wang H."/>
            <person name="Li N."/>
            <person name="Qian L."/>
            <person name="Zhang G."/>
            <person name="Li Y."/>
            <person name="Yang H."/>
            <person name="Liu X."/>
            <person name="Wang J."/>
            <person name="Yin Y."/>
            <person name="Wang J."/>
        </authorList>
    </citation>
    <scope>NUCLEOTIDE SEQUENCE [LARGE SCALE GENOMIC DNA]</scope>
    <source>
        <strain evidence="1">05x7-T-G4-1.051#20</strain>
    </source>
</reference>
<sequence length="87" mass="9849">MAVLFIQIYVLSIDKGYRTVQVETRCFPGSGPSTCMYIWNKKICSGKTILDRQWDGQTEHYSCRMGPSLITTALKHHGGLYNISDSM</sequence>
<gene>
    <name evidence="1" type="ORF">CGI_10004005</name>
</gene>
<evidence type="ECO:0000313" key="1">
    <source>
        <dbReference type="EMBL" id="EKC21382.1"/>
    </source>
</evidence>
<dbReference type="EMBL" id="JH816268">
    <property type="protein sequence ID" value="EKC21382.1"/>
    <property type="molecule type" value="Genomic_DNA"/>
</dbReference>
<organism evidence="1">
    <name type="scientific">Magallana gigas</name>
    <name type="common">Pacific oyster</name>
    <name type="synonym">Crassostrea gigas</name>
    <dbReference type="NCBI Taxonomy" id="29159"/>
    <lineage>
        <taxon>Eukaryota</taxon>
        <taxon>Metazoa</taxon>
        <taxon>Spiralia</taxon>
        <taxon>Lophotrochozoa</taxon>
        <taxon>Mollusca</taxon>
        <taxon>Bivalvia</taxon>
        <taxon>Autobranchia</taxon>
        <taxon>Pteriomorphia</taxon>
        <taxon>Ostreida</taxon>
        <taxon>Ostreoidea</taxon>
        <taxon>Ostreidae</taxon>
        <taxon>Magallana</taxon>
    </lineage>
</organism>
<accession>K1PC27</accession>
<dbReference type="HOGENOM" id="CLU_2485511_0_0_1"/>